<reference evidence="1" key="1">
    <citation type="journal article" date="2012" name="PLoS ONE">
        <title>Gene sets for utilization of primary and secondary nutrition supplies in the distal gut of endangered iberian lynx.</title>
        <authorList>
            <person name="Alcaide M."/>
            <person name="Messina E."/>
            <person name="Richter M."/>
            <person name="Bargiela R."/>
            <person name="Peplies J."/>
            <person name="Huws S.A."/>
            <person name="Newbold C.J."/>
            <person name="Golyshin P.N."/>
            <person name="Simon M.A."/>
            <person name="Lopez G."/>
            <person name="Yakimov M.M."/>
            <person name="Ferrer M."/>
        </authorList>
    </citation>
    <scope>NUCLEOTIDE SEQUENCE</scope>
</reference>
<organism evidence="1">
    <name type="scientific">gut metagenome</name>
    <dbReference type="NCBI Taxonomy" id="749906"/>
    <lineage>
        <taxon>unclassified sequences</taxon>
        <taxon>metagenomes</taxon>
        <taxon>organismal metagenomes</taxon>
    </lineage>
</organism>
<evidence type="ECO:0000313" key="1">
    <source>
        <dbReference type="EMBL" id="EJX00726.1"/>
    </source>
</evidence>
<dbReference type="EMBL" id="AMCI01003253">
    <property type="protein sequence ID" value="EJX00726.1"/>
    <property type="molecule type" value="Genomic_DNA"/>
</dbReference>
<proteinExistence type="predicted"/>
<dbReference type="AlphaFoldDB" id="J9CKX9"/>
<gene>
    <name evidence="1" type="ORF">EVA_11170</name>
</gene>
<accession>J9CKX9</accession>
<protein>
    <submittedName>
        <fullName evidence="1">Uncharacterized protein</fullName>
    </submittedName>
</protein>
<name>J9CKX9_9ZZZZ</name>
<sequence length="82" mass="9601">MRCNLSGIQLLIYHLCGYTDRRLCDQNIAVRHLRQSCQLLADSFCQHRPSHDAVRHIRSKQHSSLHQFLLGKPQPKHLIHPK</sequence>
<comment type="caution">
    <text evidence="1">The sequence shown here is derived from an EMBL/GenBank/DDBJ whole genome shotgun (WGS) entry which is preliminary data.</text>
</comment>